<accession>A0A963Z048</accession>
<dbReference type="PANTHER" id="PTHR33303">
    <property type="entry name" value="CYTOPLASMIC PROTEIN-RELATED"/>
    <property type="match status" value="1"/>
</dbReference>
<gene>
    <name evidence="2" type="ORF">ACELLULO517_08475</name>
</gene>
<evidence type="ECO:0000313" key="3">
    <source>
        <dbReference type="Proteomes" id="UP000721844"/>
    </source>
</evidence>
<comment type="caution">
    <text evidence="2">The sequence shown here is derived from an EMBL/GenBank/DDBJ whole genome shotgun (WGS) entry which is preliminary data.</text>
</comment>
<evidence type="ECO:0000313" key="2">
    <source>
        <dbReference type="EMBL" id="MCB8880264.1"/>
    </source>
</evidence>
<dbReference type="RefSeq" id="WP_227306865.1">
    <property type="nucleotide sequence ID" value="NZ_JAESVA010000002.1"/>
</dbReference>
<dbReference type="PANTHER" id="PTHR33303:SF2">
    <property type="entry name" value="COA-BINDING DOMAIN-CONTAINING PROTEIN"/>
    <property type="match status" value="1"/>
</dbReference>
<proteinExistence type="predicted"/>
<dbReference type="Pfam" id="PF13380">
    <property type="entry name" value="CoA_binding_2"/>
    <property type="match status" value="1"/>
</dbReference>
<dbReference type="EMBL" id="JAESVA010000002">
    <property type="protein sequence ID" value="MCB8880264.1"/>
    <property type="molecule type" value="Genomic_DNA"/>
</dbReference>
<organism evidence="2 3">
    <name type="scientific">Acidisoma cellulosilyticum</name>
    <dbReference type="NCBI Taxonomy" id="2802395"/>
    <lineage>
        <taxon>Bacteria</taxon>
        <taxon>Pseudomonadati</taxon>
        <taxon>Pseudomonadota</taxon>
        <taxon>Alphaproteobacteria</taxon>
        <taxon>Acetobacterales</taxon>
        <taxon>Acidocellaceae</taxon>
        <taxon>Acidisoma</taxon>
    </lineage>
</organism>
<keyword evidence="3" id="KW-1185">Reference proteome</keyword>
<dbReference type="Proteomes" id="UP000721844">
    <property type="component" value="Unassembled WGS sequence"/>
</dbReference>
<dbReference type="SMART" id="SM00881">
    <property type="entry name" value="CoA_binding"/>
    <property type="match status" value="1"/>
</dbReference>
<sequence length="154" mass="15964">MPSHLPVATSADVTNATIREVLTRYKRVALVGASAKAERPSHGVMGFLLRHGFAVTPVNPGIAGQTIHGQTVVASLDDAAPLEIVDIFRAADQVGPVVADAIRLGAKVIWMQLGVVNQDAAAAARAAGLTVVIDRCPAIEWPRLGLSAAQSSAD</sequence>
<feature type="domain" description="CoA-binding" evidence="1">
    <location>
        <begin position="22"/>
        <end position="115"/>
    </location>
</feature>
<reference evidence="2 3" key="1">
    <citation type="journal article" date="2021" name="Microorganisms">
        <title>Acidisoma silvae sp. nov. and Acidisomacellulosilytica sp. nov., Two Acidophilic Bacteria Isolated from Decaying Wood, Hydrolyzing Cellulose and Producing Poly-3-hydroxybutyrate.</title>
        <authorList>
            <person name="Mieszkin S."/>
            <person name="Pouder E."/>
            <person name="Uroz S."/>
            <person name="Simon-Colin C."/>
            <person name="Alain K."/>
        </authorList>
    </citation>
    <scope>NUCLEOTIDE SEQUENCE [LARGE SCALE GENOMIC DNA]</scope>
    <source>
        <strain evidence="2 3">HW T5.17</strain>
    </source>
</reference>
<dbReference type="AlphaFoldDB" id="A0A963Z048"/>
<dbReference type="SUPFAM" id="SSF51735">
    <property type="entry name" value="NAD(P)-binding Rossmann-fold domains"/>
    <property type="match status" value="1"/>
</dbReference>
<name>A0A963Z048_9PROT</name>
<dbReference type="InterPro" id="IPR036291">
    <property type="entry name" value="NAD(P)-bd_dom_sf"/>
</dbReference>
<dbReference type="Gene3D" id="3.40.50.720">
    <property type="entry name" value="NAD(P)-binding Rossmann-like Domain"/>
    <property type="match status" value="1"/>
</dbReference>
<dbReference type="InterPro" id="IPR003781">
    <property type="entry name" value="CoA-bd"/>
</dbReference>
<protein>
    <submittedName>
        <fullName evidence="2">CoA-binding protein</fullName>
    </submittedName>
</protein>
<evidence type="ECO:0000259" key="1">
    <source>
        <dbReference type="SMART" id="SM00881"/>
    </source>
</evidence>